<dbReference type="GO" id="GO:0005886">
    <property type="term" value="C:plasma membrane"/>
    <property type="evidence" value="ECO:0007669"/>
    <property type="project" value="UniProtKB-SubCell"/>
</dbReference>
<evidence type="ECO:0000256" key="5">
    <source>
        <dbReference type="ARBA" id="ARBA00023136"/>
    </source>
</evidence>
<dbReference type="PANTHER" id="PTHR32309:SF13">
    <property type="entry name" value="FERRIC ENTEROBACTIN TRANSPORT PROTEIN FEPE"/>
    <property type="match status" value="1"/>
</dbReference>
<dbReference type="Proteomes" id="UP000288361">
    <property type="component" value="Unassembled WGS sequence"/>
</dbReference>
<sequence>MTDENNKQNHPAPYGPGQYPPNFYAQPYPQDDEIDLRELFKIIWDGKWWIIAITFVFAVASVVYSLSLPDIYKAEATLAPTEEAQGQGFGEEVSGLASLAGINVGKQQVDKVTMAMEILQSRQFIKNFVEKHDILPEVMAVKEWHRPSGKLVYDEEIYNPETKEWVREVEPPKQPEPTSWEYVNAFRDNLVVEKDEETPGLIIVAINHQSPIIAHRWTQWLIEDINDHMRARDIEEAESSMEFLQEELGKTNLSSMQQVFYQLIEKQTQTIMLANVRPEYIFQVLDPAVVPEEKDAPARALICIIGTFLGGFLSLLVVFIRHLVRNNREA</sequence>
<dbReference type="RefSeq" id="WP_126752455.1">
    <property type="nucleotide sequence ID" value="NZ_JBHUMT010000015.1"/>
</dbReference>
<dbReference type="InterPro" id="IPR032807">
    <property type="entry name" value="GNVR"/>
</dbReference>
<evidence type="ECO:0000259" key="9">
    <source>
        <dbReference type="Pfam" id="PF13807"/>
    </source>
</evidence>
<dbReference type="GO" id="GO:0004713">
    <property type="term" value="F:protein tyrosine kinase activity"/>
    <property type="evidence" value="ECO:0007669"/>
    <property type="project" value="TreeGrafter"/>
</dbReference>
<keyword evidence="2" id="KW-1003">Cell membrane</keyword>
<dbReference type="EMBL" id="PIQA01000006">
    <property type="protein sequence ID" value="RUO64274.1"/>
    <property type="molecule type" value="Genomic_DNA"/>
</dbReference>
<feature type="region of interest" description="Disordered" evidence="6">
    <location>
        <begin position="1"/>
        <end position="22"/>
    </location>
</feature>
<reference evidence="10 11" key="1">
    <citation type="journal article" date="2011" name="Front. Microbiol.">
        <title>Genomic signatures of strain selection and enhancement in Bacillus atrophaeus var. globigii, a historical biowarfare simulant.</title>
        <authorList>
            <person name="Gibbons H.S."/>
            <person name="Broomall S.M."/>
            <person name="McNew L.A."/>
            <person name="Daligault H."/>
            <person name="Chapman C."/>
            <person name="Bruce D."/>
            <person name="Karavis M."/>
            <person name="Krepps M."/>
            <person name="McGregor P.A."/>
            <person name="Hong C."/>
            <person name="Park K.H."/>
            <person name="Akmal A."/>
            <person name="Feldman A."/>
            <person name="Lin J.S."/>
            <person name="Chang W.E."/>
            <person name="Higgs B.W."/>
            <person name="Demirev P."/>
            <person name="Lindquist J."/>
            <person name="Liem A."/>
            <person name="Fochler E."/>
            <person name="Read T.D."/>
            <person name="Tapia R."/>
            <person name="Johnson S."/>
            <person name="Bishop-Lilly K.A."/>
            <person name="Detter C."/>
            <person name="Han C."/>
            <person name="Sozhamannan S."/>
            <person name="Rosenzweig C.N."/>
            <person name="Skowronski E.W."/>
        </authorList>
    </citation>
    <scope>NUCLEOTIDE SEQUENCE [LARGE SCALE GENOMIC DNA]</scope>
    <source>
        <strain evidence="10 11">TPS4-2</strain>
    </source>
</reference>
<evidence type="ECO:0000256" key="4">
    <source>
        <dbReference type="ARBA" id="ARBA00022989"/>
    </source>
</evidence>
<gene>
    <name evidence="10" type="ORF">CWI73_08945</name>
</gene>
<evidence type="ECO:0000256" key="1">
    <source>
        <dbReference type="ARBA" id="ARBA00004651"/>
    </source>
</evidence>
<feature type="domain" description="Tyrosine-protein kinase G-rich" evidence="9">
    <location>
        <begin position="253"/>
        <end position="322"/>
    </location>
</feature>
<keyword evidence="5 7" id="KW-0472">Membrane</keyword>
<evidence type="ECO:0000256" key="3">
    <source>
        <dbReference type="ARBA" id="ARBA00022692"/>
    </source>
</evidence>
<proteinExistence type="predicted"/>
<evidence type="ECO:0000256" key="2">
    <source>
        <dbReference type="ARBA" id="ARBA00022475"/>
    </source>
</evidence>
<organism evidence="10 11">
    <name type="scientific">Idiomarina piscisalsi</name>
    <dbReference type="NCBI Taxonomy" id="1096243"/>
    <lineage>
        <taxon>Bacteria</taxon>
        <taxon>Pseudomonadati</taxon>
        <taxon>Pseudomonadota</taxon>
        <taxon>Gammaproteobacteria</taxon>
        <taxon>Alteromonadales</taxon>
        <taxon>Idiomarinaceae</taxon>
        <taxon>Idiomarina</taxon>
    </lineage>
</organism>
<dbReference type="Pfam" id="PF13807">
    <property type="entry name" value="GNVR"/>
    <property type="match status" value="1"/>
</dbReference>
<protein>
    <submittedName>
        <fullName evidence="10">LPS O-antigen length regulator</fullName>
    </submittedName>
</protein>
<name>A0A432YRN8_9GAMM</name>
<evidence type="ECO:0000259" key="8">
    <source>
        <dbReference type="Pfam" id="PF02706"/>
    </source>
</evidence>
<evidence type="ECO:0000256" key="6">
    <source>
        <dbReference type="SAM" id="MobiDB-lite"/>
    </source>
</evidence>
<dbReference type="InterPro" id="IPR050445">
    <property type="entry name" value="Bact_polysacc_biosynth/exp"/>
</dbReference>
<comment type="subcellular location">
    <subcellularLocation>
        <location evidence="1">Cell membrane</location>
        <topology evidence="1">Multi-pass membrane protein</topology>
    </subcellularLocation>
</comment>
<dbReference type="Pfam" id="PF02706">
    <property type="entry name" value="Wzz"/>
    <property type="match status" value="1"/>
</dbReference>
<evidence type="ECO:0000313" key="10">
    <source>
        <dbReference type="EMBL" id="RUO64274.1"/>
    </source>
</evidence>
<evidence type="ECO:0000256" key="7">
    <source>
        <dbReference type="SAM" id="Phobius"/>
    </source>
</evidence>
<feature type="transmembrane region" description="Helical" evidence="7">
    <location>
        <begin position="48"/>
        <end position="66"/>
    </location>
</feature>
<comment type="caution">
    <text evidence="10">The sequence shown here is derived from an EMBL/GenBank/DDBJ whole genome shotgun (WGS) entry which is preliminary data.</text>
</comment>
<feature type="transmembrane region" description="Helical" evidence="7">
    <location>
        <begin position="300"/>
        <end position="324"/>
    </location>
</feature>
<accession>A0A432YRN8</accession>
<evidence type="ECO:0000313" key="11">
    <source>
        <dbReference type="Proteomes" id="UP000288361"/>
    </source>
</evidence>
<keyword evidence="4 7" id="KW-1133">Transmembrane helix</keyword>
<dbReference type="AlphaFoldDB" id="A0A432YRN8"/>
<dbReference type="InterPro" id="IPR003856">
    <property type="entry name" value="LPS_length_determ_N"/>
</dbReference>
<dbReference type="PANTHER" id="PTHR32309">
    <property type="entry name" value="TYROSINE-PROTEIN KINASE"/>
    <property type="match status" value="1"/>
</dbReference>
<feature type="domain" description="Polysaccharide chain length determinant N-terminal" evidence="8">
    <location>
        <begin position="32"/>
        <end position="131"/>
    </location>
</feature>
<keyword evidence="3 7" id="KW-0812">Transmembrane</keyword>